<reference evidence="3 4" key="1">
    <citation type="journal article" date="2014" name="Mol. Plant">
        <title>Chromosome Scale Genome Assembly and Transcriptome Profiling of Nannochloropsis gaditana in Nitrogen Depletion.</title>
        <authorList>
            <person name="Corteggiani Carpinelli E."/>
            <person name="Telatin A."/>
            <person name="Vitulo N."/>
            <person name="Forcato C."/>
            <person name="D'Angelo M."/>
            <person name="Schiavon R."/>
            <person name="Vezzi A."/>
            <person name="Giacometti G.M."/>
            <person name="Morosinotto T."/>
            <person name="Valle G."/>
        </authorList>
    </citation>
    <scope>NUCLEOTIDE SEQUENCE [LARGE SCALE GENOMIC DNA]</scope>
    <source>
        <strain evidence="3 4">B-31</strain>
    </source>
</reference>
<keyword evidence="4" id="KW-1185">Reference proteome</keyword>
<dbReference type="Proteomes" id="UP000019335">
    <property type="component" value="Unassembled WGS sequence"/>
</dbReference>
<proteinExistence type="predicted"/>
<dbReference type="SUPFAM" id="SSF50978">
    <property type="entry name" value="WD40 repeat-like"/>
    <property type="match status" value="1"/>
</dbReference>
<dbReference type="PANTHER" id="PTHR10971">
    <property type="entry name" value="MRNA EXPORT FACTOR AND BUB3"/>
    <property type="match status" value="1"/>
</dbReference>
<dbReference type="EMBL" id="AZIL01003035">
    <property type="protein sequence ID" value="EWM20487.1"/>
    <property type="molecule type" value="Genomic_DNA"/>
</dbReference>
<gene>
    <name evidence="3" type="ORF">Naga_100452g1</name>
</gene>
<evidence type="ECO:0000313" key="3">
    <source>
        <dbReference type="EMBL" id="EWM20487.1"/>
    </source>
</evidence>
<dbReference type="OrthoDB" id="10248252at2759"/>
<dbReference type="InterPro" id="IPR015943">
    <property type="entry name" value="WD40/YVTN_repeat-like_dom_sf"/>
</dbReference>
<organism evidence="3 4">
    <name type="scientific">Nannochloropsis gaditana</name>
    <dbReference type="NCBI Taxonomy" id="72520"/>
    <lineage>
        <taxon>Eukaryota</taxon>
        <taxon>Sar</taxon>
        <taxon>Stramenopiles</taxon>
        <taxon>Ochrophyta</taxon>
        <taxon>Eustigmatophyceae</taxon>
        <taxon>Eustigmatales</taxon>
        <taxon>Monodopsidaceae</taxon>
        <taxon>Nannochloropsis</taxon>
    </lineage>
</organism>
<comment type="caution">
    <text evidence="3">The sequence shown here is derived from an EMBL/GenBank/DDBJ whole genome shotgun (WGS) entry which is preliminary data.</text>
</comment>
<sequence>MLPPFPPPSFSPSCLPPLFLSPFSPCNASNDSERVVAAGYDNGDVKLFDLRTSSLRHENNVGNGVTSLEFDRWDIPMNKLVITMLESSFLLWRLRGRDSSETMEGRVAGTEDKPEGGVVFSIKQKTHHNATVWSARHLPQNRDVFVTCGGEGGLALWQYHYATPSSSSSPSTTTPSSTSGPDPGALSLLNARLLSPQPLVAFDWHREKTGLCAIASLDQCLRVHLVTRLATL</sequence>
<protein>
    <submittedName>
        <fullName evidence="3">Wd repeat-containing protein 92</fullName>
    </submittedName>
</protein>
<keyword evidence="1" id="KW-0853">WD repeat</keyword>
<evidence type="ECO:0000256" key="2">
    <source>
        <dbReference type="ARBA" id="ARBA00022737"/>
    </source>
</evidence>
<dbReference type="Gene3D" id="2.130.10.10">
    <property type="entry name" value="YVTN repeat-like/Quinoprotein amine dehydrogenase"/>
    <property type="match status" value="1"/>
</dbReference>
<evidence type="ECO:0000313" key="4">
    <source>
        <dbReference type="Proteomes" id="UP000019335"/>
    </source>
</evidence>
<name>W7T1A4_9STRA</name>
<dbReference type="InterPro" id="IPR036322">
    <property type="entry name" value="WD40_repeat_dom_sf"/>
</dbReference>
<dbReference type="AlphaFoldDB" id="W7T1A4"/>
<keyword evidence="2" id="KW-0677">Repeat</keyword>
<accession>W7T1A4</accession>
<evidence type="ECO:0000256" key="1">
    <source>
        <dbReference type="ARBA" id="ARBA00022574"/>
    </source>
</evidence>